<keyword evidence="2" id="KW-1185">Reference proteome</keyword>
<reference evidence="1 2" key="1">
    <citation type="submission" date="2022-06" db="EMBL/GenBank/DDBJ databases">
        <title>Isolation of gut microbiota from human fecal samples.</title>
        <authorList>
            <person name="Pamer E.G."/>
            <person name="Barat B."/>
            <person name="Waligurski E."/>
            <person name="Medina S."/>
            <person name="Paddock L."/>
            <person name="Mostad J."/>
        </authorList>
    </citation>
    <scope>NUCLEOTIDE SEQUENCE [LARGE SCALE GENOMIC DNA]</scope>
    <source>
        <strain evidence="1 2">DFI.9.73</strain>
    </source>
</reference>
<gene>
    <name evidence="1" type="ORF">NE695_10755</name>
</gene>
<proteinExistence type="predicted"/>
<dbReference type="EMBL" id="JANFZH010000023">
    <property type="protein sequence ID" value="MCQ4840389.1"/>
    <property type="molecule type" value="Genomic_DNA"/>
</dbReference>
<evidence type="ECO:0000313" key="1">
    <source>
        <dbReference type="EMBL" id="MCQ4840389.1"/>
    </source>
</evidence>
<organism evidence="1 2">
    <name type="scientific">Neglectibacter timonensis</name>
    <dbReference type="NCBI Taxonomy" id="1776382"/>
    <lineage>
        <taxon>Bacteria</taxon>
        <taxon>Bacillati</taxon>
        <taxon>Bacillota</taxon>
        <taxon>Clostridia</taxon>
        <taxon>Eubacteriales</taxon>
        <taxon>Oscillospiraceae</taxon>
        <taxon>Neglectibacter</taxon>
    </lineage>
</organism>
<evidence type="ECO:0000313" key="2">
    <source>
        <dbReference type="Proteomes" id="UP001524473"/>
    </source>
</evidence>
<comment type="caution">
    <text evidence="1">The sequence shown here is derived from an EMBL/GenBank/DDBJ whole genome shotgun (WGS) entry which is preliminary data.</text>
</comment>
<name>A0ABT1S0C9_9FIRM</name>
<accession>A0ABT1S0C9</accession>
<dbReference type="RefSeq" id="WP_154669706.1">
    <property type="nucleotide sequence ID" value="NZ_CABKVV010000014.1"/>
</dbReference>
<dbReference type="GeneID" id="90534077"/>
<dbReference type="Proteomes" id="UP001524473">
    <property type="component" value="Unassembled WGS sequence"/>
</dbReference>
<sequence>MKAILREVKEVYETMEISELVEKLKTGKWIVFRVVEKENGLNYILGRVT</sequence>
<protein>
    <submittedName>
        <fullName evidence="1">Uncharacterized protein</fullName>
    </submittedName>
</protein>